<dbReference type="EMBL" id="LNIX01000001">
    <property type="protein sequence ID" value="OXA61834.1"/>
    <property type="molecule type" value="Genomic_DNA"/>
</dbReference>
<evidence type="ECO:0000313" key="2">
    <source>
        <dbReference type="EMBL" id="OXA61834.1"/>
    </source>
</evidence>
<dbReference type="AlphaFoldDB" id="A0A226EXN4"/>
<feature type="region of interest" description="Disordered" evidence="1">
    <location>
        <begin position="22"/>
        <end position="68"/>
    </location>
</feature>
<reference evidence="2 3" key="1">
    <citation type="submission" date="2015-12" db="EMBL/GenBank/DDBJ databases">
        <title>The genome of Folsomia candida.</title>
        <authorList>
            <person name="Faddeeva A."/>
            <person name="Derks M.F."/>
            <person name="Anvar Y."/>
            <person name="Smit S."/>
            <person name="Van Straalen N."/>
            <person name="Roelofs D."/>
        </authorList>
    </citation>
    <scope>NUCLEOTIDE SEQUENCE [LARGE SCALE GENOMIC DNA]</scope>
    <source>
        <strain evidence="2 3">VU population</strain>
        <tissue evidence="2">Whole body</tissue>
    </source>
</reference>
<sequence length="558" mass="64518">MDYGGGGFCSSKRWFVIMSESSGSSHRTFSVGRQHSSDDDDDKKVDSGRNVFLDDGEKPCSSSLSVGTGDDELELEVGQVLVAEPCPLPRNDLDDEDEEFFRTLRRTTFSDEAVASSNVTDKDLLEQHGIQECFIELRQCDDPGWISSEDEKKEEETVEISESDDEEVVVPVKKVKTWVSLAGLTAEEKKTKSAKSYAAYEQRQIEENEEAFREKRTRRLSLYREKQIEENEEEFRQKVRSASAKYIKKQLELDPDFLKNRYKQRKERRKTLTGEDLAELRRKAILRIDQSTLNLWLGRPAYSQFDNSPVNFNNYLATLSTVELIDSKYSDLVSDAFLQKKSYCNYWVGGFKWDDIEKLSPAQIEAHVIAHKDDPDFLMNLYWGYYSNGQRSAVYHPRSPSSTVWKMLEDGWRCFELNIFNCNIANFTTLSGDTLRDAIKESDAYAHRLEGFGIKLGMLRNDEPFDGMRVQFMNTRKETVSAEDEKDARRLALAKFIYFDFEGEEEQKLPEDSLLQQLPKFKLGKEIKKATPRQYFFFLFFTTNGTSLQCLCFTDFSK</sequence>
<feature type="compositionally biased region" description="Polar residues" evidence="1">
    <location>
        <begin position="22"/>
        <end position="34"/>
    </location>
</feature>
<evidence type="ECO:0000256" key="1">
    <source>
        <dbReference type="SAM" id="MobiDB-lite"/>
    </source>
</evidence>
<name>A0A226EXN4_FOLCA</name>
<gene>
    <name evidence="2" type="ORF">Fcan01_01874</name>
</gene>
<dbReference type="Proteomes" id="UP000198287">
    <property type="component" value="Unassembled WGS sequence"/>
</dbReference>
<keyword evidence="3" id="KW-1185">Reference proteome</keyword>
<organism evidence="2 3">
    <name type="scientific">Folsomia candida</name>
    <name type="common">Springtail</name>
    <dbReference type="NCBI Taxonomy" id="158441"/>
    <lineage>
        <taxon>Eukaryota</taxon>
        <taxon>Metazoa</taxon>
        <taxon>Ecdysozoa</taxon>
        <taxon>Arthropoda</taxon>
        <taxon>Hexapoda</taxon>
        <taxon>Collembola</taxon>
        <taxon>Entomobryomorpha</taxon>
        <taxon>Isotomoidea</taxon>
        <taxon>Isotomidae</taxon>
        <taxon>Proisotominae</taxon>
        <taxon>Folsomia</taxon>
    </lineage>
</organism>
<evidence type="ECO:0000313" key="3">
    <source>
        <dbReference type="Proteomes" id="UP000198287"/>
    </source>
</evidence>
<accession>A0A226EXN4</accession>
<proteinExistence type="predicted"/>
<protein>
    <submittedName>
        <fullName evidence="2">Uncharacterized protein</fullName>
    </submittedName>
</protein>
<comment type="caution">
    <text evidence="2">The sequence shown here is derived from an EMBL/GenBank/DDBJ whole genome shotgun (WGS) entry which is preliminary data.</text>
</comment>